<accession>A0A6I9QZP5</accession>
<keyword evidence="10" id="KW-0460">Magnesium</keyword>
<dbReference type="InParanoid" id="A0A6I9QZP5"/>
<dbReference type="Proteomes" id="UP000504607">
    <property type="component" value="Chromosome 3"/>
</dbReference>
<evidence type="ECO:0000256" key="6">
    <source>
        <dbReference type="ARBA" id="ARBA00022723"/>
    </source>
</evidence>
<evidence type="ECO:0000313" key="16">
    <source>
        <dbReference type="RefSeq" id="XP_010915661.1"/>
    </source>
</evidence>
<proteinExistence type="inferred from homology"/>
<keyword evidence="15" id="KW-1185">Reference proteome</keyword>
<dbReference type="OrthoDB" id="1881597at2759"/>
<dbReference type="GO" id="GO:0000287">
    <property type="term" value="F:magnesium ion binding"/>
    <property type="evidence" value="ECO:0007669"/>
    <property type="project" value="InterPro"/>
</dbReference>
<evidence type="ECO:0000256" key="13">
    <source>
        <dbReference type="SAM" id="MobiDB-lite"/>
    </source>
</evidence>
<dbReference type="Pfam" id="PF00224">
    <property type="entry name" value="PK"/>
    <property type="match status" value="2"/>
</dbReference>
<evidence type="ECO:0000256" key="12">
    <source>
        <dbReference type="ARBA" id="ARBA00023317"/>
    </source>
</evidence>
<dbReference type="GO" id="GO:0005524">
    <property type="term" value="F:ATP binding"/>
    <property type="evidence" value="ECO:0007669"/>
    <property type="project" value="UniProtKB-KW"/>
</dbReference>
<dbReference type="InterPro" id="IPR015806">
    <property type="entry name" value="Pyrv_Knase_insert_dom_sf"/>
</dbReference>
<evidence type="ECO:0000256" key="2">
    <source>
        <dbReference type="ARBA" id="ARBA00004997"/>
    </source>
</evidence>
<sequence length="737" mass="82408">MMPLKLNGQFSSKSGFYLTNTRLADQVLRFPSRSKGENLAKFSVSFAKLRDAYEPESNRWKIYAYDDTVNGVTQKSLTNFLPKSPFVRSGGSRCKSEEDLSSHEQGPEFPANHLANLIEKLKAVRLHLLASEHWNASLQKLCHGTYLASAKNLIHYLALQCLDVQQLEESLSSLSLQNLESMNSHILASINSIIQLLENLVPAMYIIRSNTGNMDRVDYVTAEQSENQREYMINTMTEIASSHALRLFGPSDDRKHAHIMVTVGREVISNETLLMDILKAGANIIRINCAHDDATVWSEIIRMAKHSSQMLEKPCRILMDLAGPKLRTGYLMKDTIAMRITPQKDANSDMIFPAHIWLCSAGSSPPSHLSLDAIVCIDQEFFNNLRVGDVLKFVDVRGRKRSFKLLKNYPVVAGSGYMVECSRTAYIGLGTKLYAEKRDRKLSVGRVVKLPSLEEFVMLKVGDLLTIYRDSSFSMDKPCSIRFGSARITCSSDHLFDSVKLGEPVAFDDGKIWGKVQEKNVNEVIILITHASPEGSRLGSRKSINIPKSEMQLKGLTSKDFVDLDFVAAHADMVGISFLRDVEDIVTVQHELEKRKLQKLGVVLKIETRDAFEKLPQLLFQAMRFSNPLGVMIARGDLMVECGWDQMADIQEEIMSVCSAAHIPVIWATQVLESLVKFGLPTRAEITDAASATRANCVMLNKGEHIVQAVLALDSLMSNHSMRKNKKMLPNPPLPSS</sequence>
<keyword evidence="12 16" id="KW-0670">Pyruvate</keyword>
<keyword evidence="9" id="KW-0067">ATP-binding</keyword>
<dbReference type="InterPro" id="IPR040442">
    <property type="entry name" value="Pyrv_kinase-like_dom_sf"/>
</dbReference>
<keyword evidence="8 16" id="KW-0418">Kinase</keyword>
<dbReference type="GO" id="GO:0016301">
    <property type="term" value="F:kinase activity"/>
    <property type="evidence" value="ECO:0007669"/>
    <property type="project" value="UniProtKB-KW"/>
</dbReference>
<dbReference type="InterPro" id="IPR011037">
    <property type="entry name" value="Pyrv_Knase-like_insert_dom_sf"/>
</dbReference>
<comment type="pathway">
    <text evidence="2">Carbohydrate degradation; glycolysis; pyruvate from D-glyceraldehyde 3-phosphate: step 5/5.</text>
</comment>
<evidence type="ECO:0000256" key="10">
    <source>
        <dbReference type="ARBA" id="ARBA00022842"/>
    </source>
</evidence>
<dbReference type="GO" id="GO:0004743">
    <property type="term" value="F:pyruvate kinase activity"/>
    <property type="evidence" value="ECO:0007669"/>
    <property type="project" value="UniProtKB-EC"/>
</dbReference>
<feature type="compositionally biased region" description="Basic and acidic residues" evidence="13">
    <location>
        <begin position="94"/>
        <end position="106"/>
    </location>
</feature>
<dbReference type="UniPathway" id="UPA00109">
    <property type="reaction ID" value="UER00188"/>
</dbReference>
<dbReference type="SUPFAM" id="SSF51621">
    <property type="entry name" value="Phosphoenolpyruvate/pyruvate domain"/>
    <property type="match status" value="1"/>
</dbReference>
<keyword evidence="11" id="KW-0324">Glycolysis</keyword>
<dbReference type="InterPro" id="IPR001697">
    <property type="entry name" value="Pyr_Knase"/>
</dbReference>
<evidence type="ECO:0000313" key="15">
    <source>
        <dbReference type="Proteomes" id="UP000504607"/>
    </source>
</evidence>
<gene>
    <name evidence="16" type="primary">LOC105040705</name>
</gene>
<evidence type="ECO:0000256" key="9">
    <source>
        <dbReference type="ARBA" id="ARBA00022840"/>
    </source>
</evidence>
<evidence type="ECO:0000256" key="8">
    <source>
        <dbReference type="ARBA" id="ARBA00022777"/>
    </source>
</evidence>
<keyword evidence="7" id="KW-0547">Nucleotide-binding</keyword>
<comment type="similarity">
    <text evidence="3">Belongs to the pyruvate kinase family.</text>
</comment>
<name>A0A6I9QZP5_ELAGV</name>
<dbReference type="FunFam" id="3.20.20.60:FF:000051">
    <property type="entry name" value="Pyruvate kinase family protein"/>
    <property type="match status" value="1"/>
</dbReference>
<dbReference type="InterPro" id="IPR015813">
    <property type="entry name" value="Pyrv/PenolPyrv_kinase-like_dom"/>
</dbReference>
<comment type="cofactor">
    <cofactor evidence="1">
        <name>K(+)</name>
        <dbReference type="ChEBI" id="CHEBI:29103"/>
    </cofactor>
</comment>
<feature type="region of interest" description="Disordered" evidence="13">
    <location>
        <begin position="88"/>
        <end position="107"/>
    </location>
</feature>
<evidence type="ECO:0000256" key="5">
    <source>
        <dbReference type="ARBA" id="ARBA00022679"/>
    </source>
</evidence>
<dbReference type="AlphaFoldDB" id="A0A6I9QZP5"/>
<evidence type="ECO:0000256" key="3">
    <source>
        <dbReference type="ARBA" id="ARBA00008663"/>
    </source>
</evidence>
<dbReference type="InterPro" id="IPR015793">
    <property type="entry name" value="Pyrv_Knase_brl"/>
</dbReference>
<feature type="domain" description="Pyruvate kinase barrel" evidence="14">
    <location>
        <begin position="473"/>
        <end position="701"/>
    </location>
</feature>
<dbReference type="GO" id="GO:0030955">
    <property type="term" value="F:potassium ion binding"/>
    <property type="evidence" value="ECO:0007669"/>
    <property type="project" value="InterPro"/>
</dbReference>
<dbReference type="SUPFAM" id="SSF50800">
    <property type="entry name" value="PK beta-barrel domain-like"/>
    <property type="match status" value="1"/>
</dbReference>
<dbReference type="Gene3D" id="3.20.20.60">
    <property type="entry name" value="Phosphoenolpyruvate-binding domains"/>
    <property type="match status" value="2"/>
</dbReference>
<dbReference type="EC" id="2.7.1.40" evidence="4"/>
<reference evidence="16" key="1">
    <citation type="submission" date="2025-08" db="UniProtKB">
        <authorList>
            <consortium name="RefSeq"/>
        </authorList>
    </citation>
    <scope>IDENTIFICATION</scope>
</reference>
<dbReference type="GeneID" id="105040705"/>
<protein>
    <recommendedName>
        <fullName evidence="4">pyruvate kinase</fullName>
        <ecNumber evidence="4">2.7.1.40</ecNumber>
    </recommendedName>
</protein>
<keyword evidence="5" id="KW-0808">Transferase</keyword>
<dbReference type="Gene3D" id="2.40.33.10">
    <property type="entry name" value="PK beta-barrel domain-like"/>
    <property type="match status" value="1"/>
</dbReference>
<evidence type="ECO:0000259" key="14">
    <source>
        <dbReference type="Pfam" id="PF00224"/>
    </source>
</evidence>
<keyword evidence="6" id="KW-0479">Metal-binding</keyword>
<dbReference type="KEGG" id="egu:105040705"/>
<dbReference type="PANTHER" id="PTHR11817">
    <property type="entry name" value="PYRUVATE KINASE"/>
    <property type="match status" value="1"/>
</dbReference>
<dbReference type="RefSeq" id="XP_010915661.1">
    <property type="nucleotide sequence ID" value="XM_010917359.2"/>
</dbReference>
<evidence type="ECO:0000256" key="11">
    <source>
        <dbReference type="ARBA" id="ARBA00023152"/>
    </source>
</evidence>
<organism evidence="15 16">
    <name type="scientific">Elaeis guineensis var. tenera</name>
    <name type="common">Oil palm</name>
    <dbReference type="NCBI Taxonomy" id="51953"/>
    <lineage>
        <taxon>Eukaryota</taxon>
        <taxon>Viridiplantae</taxon>
        <taxon>Streptophyta</taxon>
        <taxon>Embryophyta</taxon>
        <taxon>Tracheophyta</taxon>
        <taxon>Spermatophyta</taxon>
        <taxon>Magnoliopsida</taxon>
        <taxon>Liliopsida</taxon>
        <taxon>Arecaceae</taxon>
        <taxon>Arecoideae</taxon>
        <taxon>Cocoseae</taxon>
        <taxon>Elaeidinae</taxon>
        <taxon>Elaeis</taxon>
    </lineage>
</organism>
<evidence type="ECO:0000256" key="7">
    <source>
        <dbReference type="ARBA" id="ARBA00022741"/>
    </source>
</evidence>
<evidence type="ECO:0000256" key="4">
    <source>
        <dbReference type="ARBA" id="ARBA00012142"/>
    </source>
</evidence>
<feature type="domain" description="Pyruvate kinase barrel" evidence="14">
    <location>
        <begin position="255"/>
        <end position="340"/>
    </location>
</feature>
<evidence type="ECO:0000256" key="1">
    <source>
        <dbReference type="ARBA" id="ARBA00001958"/>
    </source>
</evidence>